<evidence type="ECO:0008006" key="3">
    <source>
        <dbReference type="Google" id="ProtNLM"/>
    </source>
</evidence>
<evidence type="ECO:0000313" key="2">
    <source>
        <dbReference type="Proteomes" id="UP001209682"/>
    </source>
</evidence>
<organism evidence="1 2">
    <name type="scientific">Acinetobacter entericus</name>
    <dbReference type="NCBI Taxonomy" id="2989714"/>
    <lineage>
        <taxon>Bacteria</taxon>
        <taxon>Pseudomonadati</taxon>
        <taxon>Pseudomonadota</taxon>
        <taxon>Gammaproteobacteria</taxon>
        <taxon>Moraxellales</taxon>
        <taxon>Moraxellaceae</taxon>
        <taxon>Acinetobacter</taxon>
    </lineage>
</organism>
<dbReference type="EMBL" id="JAPEQW010000010">
    <property type="protein sequence ID" value="MCW8039470.1"/>
    <property type="molecule type" value="Genomic_DNA"/>
</dbReference>
<gene>
    <name evidence="1" type="ORF">OKC24_09930</name>
</gene>
<sequence length="212" mass="24440">MLMLEEIFKIKKAENSEVFNLRILRGLSWLKKAYDLNEEPDLQYMSLWISFNAVYAQGTEPNEKCLLQFLQMLCQKDAEGKLGQMLWEKLSQPVQALLHQHTLYQGFWDYQNAKISMEQFKEGLAQDMGQQRLAMQQQDTSAILILLFKRLNTLHIQLMQGGMNCGSAVNRKYMQDCCHVLGALMPVMILLLLENAQAMDLGKPYYPAAHVC</sequence>
<reference evidence="1 2" key="1">
    <citation type="submission" date="2022-11" db="EMBL/GenBank/DDBJ databases">
        <title>Acinetobacter entericus sp. nov., isolated from the gut of the plastic-eating larvae of the Coleoptera insect Zophobas atratus.</title>
        <authorList>
            <person name="Dong X."/>
            <person name="Yang Y."/>
        </authorList>
    </citation>
    <scope>NUCLEOTIDE SEQUENCE [LARGE SCALE GENOMIC DNA]</scope>
    <source>
        <strain evidence="1 2">BIT-DXN8</strain>
    </source>
</reference>
<dbReference type="RefSeq" id="WP_131276840.1">
    <property type="nucleotide sequence ID" value="NZ_JAPEQW010000010.1"/>
</dbReference>
<dbReference type="Proteomes" id="UP001209682">
    <property type="component" value="Unassembled WGS sequence"/>
</dbReference>
<accession>A0ABT3NIT9</accession>
<proteinExistence type="predicted"/>
<name>A0ABT3NIT9_9GAMM</name>
<keyword evidence="2" id="KW-1185">Reference proteome</keyword>
<evidence type="ECO:0000313" key="1">
    <source>
        <dbReference type="EMBL" id="MCW8039470.1"/>
    </source>
</evidence>
<comment type="caution">
    <text evidence="1">The sequence shown here is derived from an EMBL/GenBank/DDBJ whole genome shotgun (WGS) entry which is preliminary data.</text>
</comment>
<protein>
    <recommendedName>
        <fullName evidence="3">Apea-like HEPN domain-containing protein</fullName>
    </recommendedName>
</protein>